<evidence type="ECO:0000313" key="11">
    <source>
        <dbReference type="EMBL" id="GAA0670649.1"/>
    </source>
</evidence>
<dbReference type="InterPro" id="IPR003594">
    <property type="entry name" value="HATPase_dom"/>
</dbReference>
<protein>
    <recommendedName>
        <fullName evidence="3">histidine kinase</fullName>
        <ecNumber evidence="3">2.7.13.3</ecNumber>
    </recommendedName>
</protein>
<keyword evidence="9" id="KW-0067">ATP-binding</keyword>
<dbReference type="InterPro" id="IPR036097">
    <property type="entry name" value="HisK_dim/P_sf"/>
</dbReference>
<keyword evidence="6" id="KW-0808">Transferase</keyword>
<keyword evidence="4" id="KW-0472">Membrane</keyword>
<gene>
    <name evidence="11" type="ORF">GCM10009020_16120</name>
</gene>
<dbReference type="PANTHER" id="PTHR44936">
    <property type="entry name" value="SENSOR PROTEIN CREC"/>
    <property type="match status" value="1"/>
</dbReference>
<name>A0AAV3T9J0_9EURY</name>
<keyword evidence="8" id="KW-0418">Kinase</keyword>
<dbReference type="InterPro" id="IPR005467">
    <property type="entry name" value="His_kinase_dom"/>
</dbReference>
<keyword evidence="5" id="KW-0597">Phosphoprotein</keyword>
<evidence type="ECO:0000256" key="3">
    <source>
        <dbReference type="ARBA" id="ARBA00012438"/>
    </source>
</evidence>
<dbReference type="Pfam" id="PF02518">
    <property type="entry name" value="HATPase_c"/>
    <property type="match status" value="1"/>
</dbReference>
<keyword evidence="12" id="KW-1185">Reference proteome</keyword>
<dbReference type="PANTHER" id="PTHR44936:SF10">
    <property type="entry name" value="SENSOR PROTEIN RSTB"/>
    <property type="match status" value="1"/>
</dbReference>
<proteinExistence type="predicted"/>
<accession>A0AAV3T9J0</accession>
<feature type="domain" description="Histidine kinase" evidence="10">
    <location>
        <begin position="155"/>
        <end position="365"/>
    </location>
</feature>
<dbReference type="CDD" id="cd00082">
    <property type="entry name" value="HisKA"/>
    <property type="match status" value="1"/>
</dbReference>
<dbReference type="SMART" id="SM00387">
    <property type="entry name" value="HATPase_c"/>
    <property type="match status" value="1"/>
</dbReference>
<dbReference type="EC" id="2.7.13.3" evidence="3"/>
<dbReference type="Pfam" id="PF08448">
    <property type="entry name" value="PAS_4"/>
    <property type="match status" value="1"/>
</dbReference>
<comment type="catalytic activity">
    <reaction evidence="1">
        <text>ATP + protein L-histidine = ADP + protein N-phospho-L-histidine.</text>
        <dbReference type="EC" id="2.7.13.3"/>
    </reaction>
</comment>
<evidence type="ECO:0000259" key="10">
    <source>
        <dbReference type="PROSITE" id="PS50109"/>
    </source>
</evidence>
<dbReference type="InterPro" id="IPR036890">
    <property type="entry name" value="HATPase_C_sf"/>
</dbReference>
<dbReference type="GO" id="GO:0000155">
    <property type="term" value="F:phosphorelay sensor kinase activity"/>
    <property type="evidence" value="ECO:0007669"/>
    <property type="project" value="InterPro"/>
</dbReference>
<dbReference type="RefSeq" id="WP_343773473.1">
    <property type="nucleotide sequence ID" value="NZ_BAAADV010000002.1"/>
</dbReference>
<evidence type="ECO:0000256" key="1">
    <source>
        <dbReference type="ARBA" id="ARBA00000085"/>
    </source>
</evidence>
<dbReference type="PRINTS" id="PR00344">
    <property type="entry name" value="BCTRLSENSOR"/>
</dbReference>
<dbReference type="Gene3D" id="3.30.565.10">
    <property type="entry name" value="Histidine kinase-like ATPase, C-terminal domain"/>
    <property type="match status" value="1"/>
</dbReference>
<dbReference type="AlphaFoldDB" id="A0AAV3T9J0"/>
<dbReference type="GO" id="GO:0005886">
    <property type="term" value="C:plasma membrane"/>
    <property type="evidence" value="ECO:0007669"/>
    <property type="project" value="UniProtKB-SubCell"/>
</dbReference>
<dbReference type="SUPFAM" id="SSF55874">
    <property type="entry name" value="ATPase domain of HSP90 chaperone/DNA topoisomerase II/histidine kinase"/>
    <property type="match status" value="1"/>
</dbReference>
<evidence type="ECO:0000256" key="9">
    <source>
        <dbReference type="ARBA" id="ARBA00022840"/>
    </source>
</evidence>
<dbReference type="EMBL" id="BAAADV010000002">
    <property type="protein sequence ID" value="GAA0670649.1"/>
    <property type="molecule type" value="Genomic_DNA"/>
</dbReference>
<evidence type="ECO:0000256" key="5">
    <source>
        <dbReference type="ARBA" id="ARBA00022553"/>
    </source>
</evidence>
<organism evidence="11 12">
    <name type="scientific">Natronoarchaeum mannanilyticum</name>
    <dbReference type="NCBI Taxonomy" id="926360"/>
    <lineage>
        <taxon>Archaea</taxon>
        <taxon>Methanobacteriati</taxon>
        <taxon>Methanobacteriota</taxon>
        <taxon>Stenosarchaea group</taxon>
        <taxon>Halobacteria</taxon>
        <taxon>Halobacteriales</taxon>
        <taxon>Natronoarchaeaceae</taxon>
    </lineage>
</organism>
<dbReference type="PROSITE" id="PS50109">
    <property type="entry name" value="HIS_KIN"/>
    <property type="match status" value="1"/>
</dbReference>
<sequence length="365" mass="39561">MVAGRDDAEALGHAALNTLPLSVAVLDADGVIVQTNESWETFADENDLCGDSVGANYISVCRSDSDDEIAIAVADAIEAVLAGERDQFIQEYPCHSPTERRWFTARVSRFERDGDAFAVVAHADITQRKLAELAAESRAEELEAERDTLAFLNQLVRHDIRNDVTLVAGWAELLDDHVDEEGREFLDQIVQTTDHITELTRTAADVVAAMEDDDPDLRAIALAPVLDAEVRKAEAKHDREHQPVEFRLDDVPGDVRVRADDLLSSLFSNLLNNAVLHNDSAVPTVEVDVGVGTDEVTVTVADDGPGIPEDRRESIFGRGEKGIESPGTGVGLYLVAELAGRYGGTVHVEDSDLGGAAFVVTLRRA</sequence>
<dbReference type="SUPFAM" id="SSF47384">
    <property type="entry name" value="Homodimeric domain of signal transducing histidine kinase"/>
    <property type="match status" value="1"/>
</dbReference>
<evidence type="ECO:0000256" key="7">
    <source>
        <dbReference type="ARBA" id="ARBA00022741"/>
    </source>
</evidence>
<reference evidence="11 12" key="1">
    <citation type="journal article" date="2019" name="Int. J. Syst. Evol. Microbiol.">
        <title>The Global Catalogue of Microorganisms (GCM) 10K type strain sequencing project: providing services to taxonomists for standard genome sequencing and annotation.</title>
        <authorList>
            <consortium name="The Broad Institute Genomics Platform"/>
            <consortium name="The Broad Institute Genome Sequencing Center for Infectious Disease"/>
            <person name="Wu L."/>
            <person name="Ma J."/>
        </authorList>
    </citation>
    <scope>NUCLEOTIDE SEQUENCE [LARGE SCALE GENOMIC DNA]</scope>
    <source>
        <strain evidence="11 12">JCM 16328</strain>
    </source>
</reference>
<dbReference type="Pfam" id="PF00512">
    <property type="entry name" value="HisKA"/>
    <property type="match status" value="1"/>
</dbReference>
<dbReference type="SUPFAM" id="SSF55785">
    <property type="entry name" value="PYP-like sensor domain (PAS domain)"/>
    <property type="match status" value="1"/>
</dbReference>
<dbReference type="InterPro" id="IPR050980">
    <property type="entry name" value="2C_sensor_his_kinase"/>
</dbReference>
<dbReference type="GO" id="GO:0005524">
    <property type="term" value="F:ATP binding"/>
    <property type="evidence" value="ECO:0007669"/>
    <property type="project" value="UniProtKB-KW"/>
</dbReference>
<dbReference type="Gene3D" id="1.10.287.130">
    <property type="match status" value="1"/>
</dbReference>
<dbReference type="InterPro" id="IPR004358">
    <property type="entry name" value="Sig_transdc_His_kin-like_C"/>
</dbReference>
<evidence type="ECO:0000256" key="4">
    <source>
        <dbReference type="ARBA" id="ARBA00022475"/>
    </source>
</evidence>
<evidence type="ECO:0000256" key="6">
    <source>
        <dbReference type="ARBA" id="ARBA00022679"/>
    </source>
</evidence>
<dbReference type="CDD" id="cd00075">
    <property type="entry name" value="HATPase"/>
    <property type="match status" value="1"/>
</dbReference>
<dbReference type="InterPro" id="IPR035965">
    <property type="entry name" value="PAS-like_dom_sf"/>
</dbReference>
<keyword evidence="4" id="KW-1003">Cell membrane</keyword>
<dbReference type="Proteomes" id="UP001500420">
    <property type="component" value="Unassembled WGS sequence"/>
</dbReference>
<dbReference type="InterPro" id="IPR013656">
    <property type="entry name" value="PAS_4"/>
</dbReference>
<comment type="subcellular location">
    <subcellularLocation>
        <location evidence="2">Cell membrane</location>
        <topology evidence="2">Multi-pass membrane protein</topology>
    </subcellularLocation>
</comment>
<comment type="caution">
    <text evidence="11">The sequence shown here is derived from an EMBL/GenBank/DDBJ whole genome shotgun (WGS) entry which is preliminary data.</text>
</comment>
<keyword evidence="7" id="KW-0547">Nucleotide-binding</keyword>
<evidence type="ECO:0000256" key="8">
    <source>
        <dbReference type="ARBA" id="ARBA00022777"/>
    </source>
</evidence>
<evidence type="ECO:0000256" key="2">
    <source>
        <dbReference type="ARBA" id="ARBA00004651"/>
    </source>
</evidence>
<evidence type="ECO:0000313" key="12">
    <source>
        <dbReference type="Proteomes" id="UP001500420"/>
    </source>
</evidence>
<dbReference type="InterPro" id="IPR003661">
    <property type="entry name" value="HisK_dim/P_dom"/>
</dbReference>
<dbReference type="Gene3D" id="3.30.450.20">
    <property type="entry name" value="PAS domain"/>
    <property type="match status" value="1"/>
</dbReference>